<accession>A0A1G9MZ18</accession>
<organism evidence="2 3">
    <name type="scientific">Corynebacterium mycetoides</name>
    <dbReference type="NCBI Taxonomy" id="38302"/>
    <lineage>
        <taxon>Bacteria</taxon>
        <taxon>Bacillati</taxon>
        <taxon>Actinomycetota</taxon>
        <taxon>Actinomycetes</taxon>
        <taxon>Mycobacteriales</taxon>
        <taxon>Corynebacteriaceae</taxon>
        <taxon>Corynebacterium</taxon>
    </lineage>
</organism>
<gene>
    <name evidence="2" type="ORF">SAMN04488535_0801</name>
</gene>
<name>A0A1G9MZ18_9CORY</name>
<dbReference type="Pfam" id="PF14530">
    <property type="entry name" value="DUF4439"/>
    <property type="match status" value="1"/>
</dbReference>
<dbReference type="Gene3D" id="1.20.1260.10">
    <property type="match status" value="1"/>
</dbReference>
<dbReference type="InterPro" id="IPR009078">
    <property type="entry name" value="Ferritin-like_SF"/>
</dbReference>
<proteinExistence type="predicted"/>
<evidence type="ECO:0000259" key="1">
    <source>
        <dbReference type="Pfam" id="PF14530"/>
    </source>
</evidence>
<dbReference type="EMBL" id="LT629700">
    <property type="protein sequence ID" value="SDL79393.1"/>
    <property type="molecule type" value="Genomic_DNA"/>
</dbReference>
<dbReference type="InterPro" id="IPR029447">
    <property type="entry name" value="DUF4439"/>
</dbReference>
<reference evidence="3" key="1">
    <citation type="submission" date="2016-10" db="EMBL/GenBank/DDBJ databases">
        <authorList>
            <person name="Varghese N."/>
            <person name="Submissions S."/>
        </authorList>
    </citation>
    <scope>NUCLEOTIDE SEQUENCE [LARGE SCALE GENOMIC DNA]</scope>
    <source>
        <strain evidence="3">DSM 20632</strain>
    </source>
</reference>
<protein>
    <recommendedName>
        <fullName evidence="1">DUF4439 domain-containing protein</fullName>
    </recommendedName>
</protein>
<sequence length="279" mass="28544">MSTLSCSVFGVKRLFVVLSACVLTSCSVMDVVGPRANGEVMALARQASADEASLAGDPAAQSLRSTHAGELVAEAARLCGTDPAGNLPSPCDVSLDGAELPAGARDAGELVAQVRSHTVAAADKLPPESVDLAVAQAVDTVALEPVDLGGLALGDAPAPDLASARHMLEQEYAFEYGLGLATAWADEPLIARVDALRDASDARRTSLLVALEPTGDVPAPLPGYEVADSASVADSPSAAEFVDRLNADLLAQWRSAAADAEGRQWRDAAIGLAAHAQRA</sequence>
<dbReference type="InterPro" id="IPR012347">
    <property type="entry name" value="Ferritin-like"/>
</dbReference>
<dbReference type="STRING" id="38302.SAMN04488535_0801"/>
<dbReference type="AlphaFoldDB" id="A0A1G9MZ18"/>
<feature type="domain" description="DUF4439" evidence="1">
    <location>
        <begin position="167"/>
        <end position="278"/>
    </location>
</feature>
<keyword evidence="3" id="KW-1185">Reference proteome</keyword>
<evidence type="ECO:0000313" key="3">
    <source>
        <dbReference type="Proteomes" id="UP000199350"/>
    </source>
</evidence>
<dbReference type="Proteomes" id="UP000199350">
    <property type="component" value="Chromosome I"/>
</dbReference>
<evidence type="ECO:0000313" key="2">
    <source>
        <dbReference type="EMBL" id="SDL79393.1"/>
    </source>
</evidence>
<dbReference type="SUPFAM" id="SSF47240">
    <property type="entry name" value="Ferritin-like"/>
    <property type="match status" value="1"/>
</dbReference>